<evidence type="ECO:0000259" key="6">
    <source>
        <dbReference type="PROSITE" id="PS50112"/>
    </source>
</evidence>
<dbReference type="InterPro" id="IPR027417">
    <property type="entry name" value="P-loop_NTPase"/>
</dbReference>
<accession>A0A833HRR2</accession>
<evidence type="ECO:0000256" key="1">
    <source>
        <dbReference type="ARBA" id="ARBA00022741"/>
    </source>
</evidence>
<dbReference type="GO" id="GO:0043565">
    <property type="term" value="F:sequence-specific DNA binding"/>
    <property type="evidence" value="ECO:0007669"/>
    <property type="project" value="InterPro"/>
</dbReference>
<dbReference type="CDD" id="cd00130">
    <property type="entry name" value="PAS"/>
    <property type="match status" value="1"/>
</dbReference>
<dbReference type="OrthoDB" id="9803970at2"/>
<dbReference type="Gene3D" id="3.30.450.20">
    <property type="entry name" value="PAS domain"/>
    <property type="match status" value="1"/>
</dbReference>
<dbReference type="PRINTS" id="PR01590">
    <property type="entry name" value="HTHFIS"/>
</dbReference>
<dbReference type="Pfam" id="PF02954">
    <property type="entry name" value="HTH_8"/>
    <property type="match status" value="1"/>
</dbReference>
<evidence type="ECO:0000256" key="4">
    <source>
        <dbReference type="ARBA" id="ARBA00023163"/>
    </source>
</evidence>
<evidence type="ECO:0000256" key="3">
    <source>
        <dbReference type="ARBA" id="ARBA00023015"/>
    </source>
</evidence>
<evidence type="ECO:0000313" key="7">
    <source>
        <dbReference type="EMBL" id="KAB3533810.1"/>
    </source>
</evidence>
<dbReference type="InterPro" id="IPR000014">
    <property type="entry name" value="PAS"/>
</dbReference>
<dbReference type="PROSITE" id="PS00675">
    <property type="entry name" value="SIGMA54_INTERACT_1"/>
    <property type="match status" value="1"/>
</dbReference>
<name>A0A833HRR2_9FIRM</name>
<dbReference type="SUPFAM" id="SSF55785">
    <property type="entry name" value="PYP-like sensor domain (PAS domain)"/>
    <property type="match status" value="1"/>
</dbReference>
<evidence type="ECO:0000313" key="8">
    <source>
        <dbReference type="Proteomes" id="UP000465601"/>
    </source>
</evidence>
<keyword evidence="1" id="KW-0547">Nucleotide-binding</keyword>
<organism evidence="7 8">
    <name type="scientific">Alkaliphilus serpentinus</name>
    <dbReference type="NCBI Taxonomy" id="1482731"/>
    <lineage>
        <taxon>Bacteria</taxon>
        <taxon>Bacillati</taxon>
        <taxon>Bacillota</taxon>
        <taxon>Clostridia</taxon>
        <taxon>Peptostreptococcales</taxon>
        <taxon>Natronincolaceae</taxon>
        <taxon>Alkaliphilus</taxon>
    </lineage>
</organism>
<feature type="domain" description="PAS" evidence="6">
    <location>
        <begin position="26"/>
        <end position="77"/>
    </location>
</feature>
<dbReference type="InterPro" id="IPR003593">
    <property type="entry name" value="AAA+_ATPase"/>
</dbReference>
<dbReference type="InterPro" id="IPR013767">
    <property type="entry name" value="PAS_fold"/>
</dbReference>
<keyword evidence="3" id="KW-0805">Transcription regulation</keyword>
<dbReference type="PROSITE" id="PS00688">
    <property type="entry name" value="SIGMA54_INTERACT_3"/>
    <property type="match status" value="1"/>
</dbReference>
<dbReference type="Gene3D" id="1.10.10.60">
    <property type="entry name" value="Homeodomain-like"/>
    <property type="match status" value="1"/>
</dbReference>
<dbReference type="InterPro" id="IPR002078">
    <property type="entry name" value="Sigma_54_int"/>
</dbReference>
<evidence type="ECO:0000256" key="2">
    <source>
        <dbReference type="ARBA" id="ARBA00022840"/>
    </source>
</evidence>
<dbReference type="PROSITE" id="PS50045">
    <property type="entry name" value="SIGMA54_INTERACT_4"/>
    <property type="match status" value="1"/>
</dbReference>
<keyword evidence="4" id="KW-0804">Transcription</keyword>
<dbReference type="FunFam" id="3.40.50.300:FF:000006">
    <property type="entry name" value="DNA-binding transcriptional regulator NtrC"/>
    <property type="match status" value="1"/>
</dbReference>
<dbReference type="NCBIfam" id="TIGR00229">
    <property type="entry name" value="sensory_box"/>
    <property type="match status" value="1"/>
</dbReference>
<dbReference type="PANTHER" id="PTHR32071">
    <property type="entry name" value="TRANSCRIPTIONAL REGULATORY PROTEIN"/>
    <property type="match status" value="1"/>
</dbReference>
<dbReference type="Gene3D" id="1.10.8.60">
    <property type="match status" value="1"/>
</dbReference>
<dbReference type="Pfam" id="PF25601">
    <property type="entry name" value="AAA_lid_14"/>
    <property type="match status" value="1"/>
</dbReference>
<dbReference type="GO" id="GO:0006355">
    <property type="term" value="P:regulation of DNA-templated transcription"/>
    <property type="evidence" value="ECO:0007669"/>
    <property type="project" value="InterPro"/>
</dbReference>
<dbReference type="PROSITE" id="PS50112">
    <property type="entry name" value="PAS"/>
    <property type="match status" value="1"/>
</dbReference>
<dbReference type="InterPro" id="IPR002197">
    <property type="entry name" value="HTH_Fis"/>
</dbReference>
<dbReference type="Pfam" id="PF00989">
    <property type="entry name" value="PAS"/>
    <property type="match status" value="1"/>
</dbReference>
<keyword evidence="2" id="KW-0067">ATP-binding</keyword>
<protein>
    <submittedName>
        <fullName evidence="7">AAA family ATPase</fullName>
    </submittedName>
</protein>
<dbReference type="InterPro" id="IPR025944">
    <property type="entry name" value="Sigma_54_int_dom_CS"/>
</dbReference>
<dbReference type="SMART" id="SM00382">
    <property type="entry name" value="AAA"/>
    <property type="match status" value="1"/>
</dbReference>
<evidence type="ECO:0000259" key="5">
    <source>
        <dbReference type="PROSITE" id="PS50045"/>
    </source>
</evidence>
<gene>
    <name evidence="7" type="ORF">F8153_00105</name>
</gene>
<proteinExistence type="predicted"/>
<dbReference type="Pfam" id="PF00158">
    <property type="entry name" value="Sigma54_activat"/>
    <property type="match status" value="1"/>
</dbReference>
<dbReference type="InterPro" id="IPR058031">
    <property type="entry name" value="AAA_lid_NorR"/>
</dbReference>
<comment type="caution">
    <text evidence="7">The sequence shown here is derived from an EMBL/GenBank/DDBJ whole genome shotgun (WGS) entry which is preliminary data.</text>
</comment>
<dbReference type="InterPro" id="IPR025662">
    <property type="entry name" value="Sigma_54_int_dom_ATP-bd_1"/>
</dbReference>
<dbReference type="SUPFAM" id="SSF46689">
    <property type="entry name" value="Homeodomain-like"/>
    <property type="match status" value="1"/>
</dbReference>
<dbReference type="InterPro" id="IPR035965">
    <property type="entry name" value="PAS-like_dom_sf"/>
</dbReference>
<dbReference type="CDD" id="cd00009">
    <property type="entry name" value="AAA"/>
    <property type="match status" value="1"/>
</dbReference>
<dbReference type="Gene3D" id="3.40.50.300">
    <property type="entry name" value="P-loop containing nucleotide triphosphate hydrolases"/>
    <property type="match status" value="1"/>
</dbReference>
<dbReference type="PANTHER" id="PTHR32071:SF57">
    <property type="entry name" value="C4-DICARBOXYLATE TRANSPORT TRANSCRIPTIONAL REGULATORY PROTEIN DCTD"/>
    <property type="match status" value="1"/>
</dbReference>
<reference evidence="7 8" key="1">
    <citation type="submission" date="2019-10" db="EMBL/GenBank/DDBJ databases">
        <title>Alkaliphilus serpentinus sp. nov. and Alkaliphilus pronyensis sp. nov., two novel anaerobic alkaliphilic species isolated from the serpentinized-hosted hydrothermal field of the Prony Bay (New Caledonia).</title>
        <authorList>
            <person name="Postec A."/>
        </authorList>
    </citation>
    <scope>NUCLEOTIDE SEQUENCE [LARGE SCALE GENOMIC DNA]</scope>
    <source>
        <strain evidence="7 8">LacT</strain>
    </source>
</reference>
<sequence>MKEKYLAFNRLYEETGDKPFEGKDSLLSLYQYIFDHVYNWVVVVDAEGYIAMINKPYCEFIGIPQEEAIGRHVTEVIENTRMHIVVETGHREIGDIQKIKGNNMIADRIPIFQNGKIIGAVGTVIFKDMLELDAYVSKIMKMESQIAYYKEELKKITGGNYTFKSIVGNSEKIRRAKELAQKVSSSKSNVLLLGESGTGKELFAHAIHNASSRGDLPLVKINCGAIPSELLESELFGYEQGAFTGAKKGGKPGKFEMANKSTIFLDEIGDLPLNMQVKILRVIQEREVERIGGLKPSSIDVRIIAATNRDLSEMVRKKLFREDLYYRLNVVNIQIPPLRERKEDVSLLSNYLMRKLAKEMNCHVTAISPKAMEALVRYNWPGNIRELANIIERAINFIDKEASILLDHLPFYIRKELSNDDADNPYQLGSLKEIIEEVEKNSIIKALKETDNNKYKAAKILQISRTSLYEKMKRYSLEL</sequence>
<dbReference type="EMBL" id="WBZB01000001">
    <property type="protein sequence ID" value="KAB3533810.1"/>
    <property type="molecule type" value="Genomic_DNA"/>
</dbReference>
<dbReference type="InterPro" id="IPR009057">
    <property type="entry name" value="Homeodomain-like_sf"/>
</dbReference>
<dbReference type="SMART" id="SM00091">
    <property type="entry name" value="PAS"/>
    <property type="match status" value="1"/>
</dbReference>
<feature type="domain" description="Sigma-54 factor interaction" evidence="5">
    <location>
        <begin position="166"/>
        <end position="396"/>
    </location>
</feature>
<dbReference type="GO" id="GO:0005524">
    <property type="term" value="F:ATP binding"/>
    <property type="evidence" value="ECO:0007669"/>
    <property type="project" value="UniProtKB-KW"/>
</dbReference>
<dbReference type="Proteomes" id="UP000465601">
    <property type="component" value="Unassembled WGS sequence"/>
</dbReference>
<dbReference type="SUPFAM" id="SSF52540">
    <property type="entry name" value="P-loop containing nucleoside triphosphate hydrolases"/>
    <property type="match status" value="1"/>
</dbReference>
<keyword evidence="8" id="KW-1185">Reference proteome</keyword>
<dbReference type="AlphaFoldDB" id="A0A833HRR2"/>